<sequence>MLEKSKLVTRPPHDLGGLPEGALVRTEHDLTPFEKSCHALLNVLAVHQLVNTEEKRRGVEDLGSEIIGKLTYYERWAVSASKVLIEKKIITSEELGKKMAEIRTRLLEDS</sequence>
<evidence type="ECO:0000256" key="1">
    <source>
        <dbReference type="SAM" id="MobiDB-lite"/>
    </source>
</evidence>
<dbReference type="Gene3D" id="1.10.472.20">
    <property type="entry name" value="Nitrile hydratase, beta subunit"/>
    <property type="match status" value="1"/>
</dbReference>
<evidence type="ECO:0000259" key="2">
    <source>
        <dbReference type="Pfam" id="PF21006"/>
    </source>
</evidence>
<evidence type="ECO:0000313" key="3">
    <source>
        <dbReference type="EMBL" id="WSE31987.1"/>
    </source>
</evidence>
<protein>
    <recommendedName>
        <fullName evidence="2">Nitrile hydratase beta subunit-like N-terminal domain-containing protein</fullName>
    </recommendedName>
</protein>
<dbReference type="InterPro" id="IPR049054">
    <property type="entry name" value="CN_hydtase_beta-like_N"/>
</dbReference>
<evidence type="ECO:0000313" key="4">
    <source>
        <dbReference type="Proteomes" id="UP001330812"/>
    </source>
</evidence>
<dbReference type="InterPro" id="IPR042262">
    <property type="entry name" value="CN_hydtase_beta_C"/>
</dbReference>
<organism evidence="3 4">
    <name type="scientific">Amycolatopsis rhabdoformis</name>
    <dbReference type="NCBI Taxonomy" id="1448059"/>
    <lineage>
        <taxon>Bacteria</taxon>
        <taxon>Bacillati</taxon>
        <taxon>Actinomycetota</taxon>
        <taxon>Actinomycetes</taxon>
        <taxon>Pseudonocardiales</taxon>
        <taxon>Pseudonocardiaceae</taxon>
        <taxon>Amycolatopsis</taxon>
    </lineage>
</organism>
<reference evidence="3 4" key="1">
    <citation type="journal article" date="2015" name="Int. J. Syst. Evol. Microbiol.">
        <title>Amycolatopsis rhabdoformis sp. nov., an actinomycete isolated from a tropical forest soil.</title>
        <authorList>
            <person name="Souza W.R."/>
            <person name="Silva R.E."/>
            <person name="Goodfellow M."/>
            <person name="Busarakam K."/>
            <person name="Figueiro F.S."/>
            <person name="Ferreira D."/>
            <person name="Rodrigues-Filho E."/>
            <person name="Moraes L.A.B."/>
            <person name="Zucchi T.D."/>
        </authorList>
    </citation>
    <scope>NUCLEOTIDE SEQUENCE [LARGE SCALE GENOMIC DNA]</scope>
    <source>
        <strain evidence="3 4">NCIMB 14900</strain>
    </source>
</reference>
<dbReference type="EMBL" id="CP142149">
    <property type="protein sequence ID" value="WSE31987.1"/>
    <property type="molecule type" value="Genomic_DNA"/>
</dbReference>
<keyword evidence="4" id="KW-1185">Reference proteome</keyword>
<feature type="region of interest" description="Disordered" evidence="1">
    <location>
        <begin position="1"/>
        <end position="20"/>
    </location>
</feature>
<accession>A0ABZ1ICL7</accession>
<dbReference type="RefSeq" id="WP_326834795.1">
    <property type="nucleotide sequence ID" value="NZ_CP142149.1"/>
</dbReference>
<dbReference type="Pfam" id="PF21006">
    <property type="entry name" value="NHase_beta_N"/>
    <property type="match status" value="1"/>
</dbReference>
<dbReference type="InterPro" id="IPR008990">
    <property type="entry name" value="Elect_transpt_acc-like_dom_sf"/>
</dbReference>
<dbReference type="Proteomes" id="UP001330812">
    <property type="component" value="Chromosome"/>
</dbReference>
<proteinExistence type="predicted"/>
<name>A0ABZ1ICL7_9PSEU</name>
<gene>
    <name evidence="3" type="ORF">VSH64_07680</name>
</gene>
<feature type="domain" description="Nitrile hydratase beta subunit-like N-terminal" evidence="2">
    <location>
        <begin position="12"/>
        <end position="102"/>
    </location>
</feature>
<dbReference type="SUPFAM" id="SSF50090">
    <property type="entry name" value="Electron transport accessory proteins"/>
    <property type="match status" value="1"/>
</dbReference>